<evidence type="ECO:0000313" key="4">
    <source>
        <dbReference type="Proteomes" id="UP000704529"/>
    </source>
</evidence>
<name>A0AA40ZVM0_9SPHN</name>
<dbReference type="Proteomes" id="UP000584663">
    <property type="component" value="Unassembled WGS sequence"/>
</dbReference>
<reference evidence="2" key="2">
    <citation type="submission" date="2021-01" db="EMBL/GenBank/DDBJ databases">
        <title>Genome Sequencing of Type Strains.</title>
        <authorList>
            <person name="Lemaire J.F."/>
            <person name="Inderbitzin P."/>
            <person name="Collins S.B."/>
            <person name="Wespe N."/>
            <person name="Knight-Connoni V."/>
        </authorList>
    </citation>
    <scope>NUCLEOTIDE SEQUENCE</scope>
    <source>
        <strain evidence="2">DSM 14562</strain>
    </source>
</reference>
<organism evidence="2 4">
    <name type="scientific">Sphingomonas yabuuchiae</name>
    <dbReference type="NCBI Taxonomy" id="172044"/>
    <lineage>
        <taxon>Bacteria</taxon>
        <taxon>Pseudomonadati</taxon>
        <taxon>Pseudomonadota</taxon>
        <taxon>Alphaproteobacteria</taxon>
        <taxon>Sphingomonadales</taxon>
        <taxon>Sphingomonadaceae</taxon>
        <taxon>Sphingomonas</taxon>
    </lineage>
</organism>
<gene>
    <name evidence="1" type="ORF">GGQ89_003902</name>
    <name evidence="2" type="ORF">JYA60_00680</name>
</gene>
<evidence type="ECO:0000313" key="2">
    <source>
        <dbReference type="EMBL" id="MBN3556760.1"/>
    </source>
</evidence>
<dbReference type="EMBL" id="JACHNX010000038">
    <property type="protein sequence ID" value="MBB4611652.1"/>
    <property type="molecule type" value="Genomic_DNA"/>
</dbReference>
<proteinExistence type="predicted"/>
<evidence type="ECO:0000313" key="3">
    <source>
        <dbReference type="Proteomes" id="UP000584663"/>
    </source>
</evidence>
<protein>
    <submittedName>
        <fullName evidence="2">Uncharacterized protein</fullName>
    </submittedName>
</protein>
<dbReference type="EMBL" id="JAFHKU010000062">
    <property type="protein sequence ID" value="MBN3556760.1"/>
    <property type="molecule type" value="Genomic_DNA"/>
</dbReference>
<evidence type="ECO:0000313" key="1">
    <source>
        <dbReference type="EMBL" id="MBB4611652.1"/>
    </source>
</evidence>
<sequence>MEARGSKPAQKVVQGEIVELDGAALFDTIYLGCRLVYKGGPLPILNNVTFQESNFIFAGDAFNTAQFMRMMVSAGAADVVKGMVGLGE</sequence>
<dbReference type="AlphaFoldDB" id="A0AA40ZVM0"/>
<dbReference type="RefSeq" id="WP_184107067.1">
    <property type="nucleotide sequence ID" value="NZ_JACHNX010000038.1"/>
</dbReference>
<comment type="caution">
    <text evidence="2">The sequence shown here is derived from an EMBL/GenBank/DDBJ whole genome shotgun (WGS) entry which is preliminary data.</text>
</comment>
<reference evidence="1 3" key="1">
    <citation type="submission" date="2020-08" db="EMBL/GenBank/DDBJ databases">
        <title>Genomic Encyclopedia of Type Strains, Phase IV (KMG-IV): sequencing the most valuable type-strain genomes for metagenomic binning, comparative biology and taxonomic classification.</title>
        <authorList>
            <person name="Goeker M."/>
        </authorList>
    </citation>
    <scope>NUCLEOTIDE SEQUENCE [LARGE SCALE GENOMIC DNA]</scope>
    <source>
        <strain evidence="1 3">DSM 14562</strain>
    </source>
</reference>
<accession>A0AA40ZVM0</accession>
<dbReference type="Proteomes" id="UP000704529">
    <property type="component" value="Unassembled WGS sequence"/>
</dbReference>
<keyword evidence="3" id="KW-1185">Reference proteome</keyword>